<dbReference type="Pfam" id="PF02362">
    <property type="entry name" value="B3"/>
    <property type="match status" value="1"/>
</dbReference>
<name>A0A822Z8Q4_NELNU</name>
<keyword evidence="2" id="KW-0805">Transcription regulation</keyword>
<protein>
    <recommendedName>
        <fullName evidence="6">TF-B3 domain-containing protein</fullName>
    </recommendedName>
</protein>
<dbReference type="PANTHER" id="PTHR31391:SF99">
    <property type="entry name" value="B3 DOMAIN-CONTAINING PROTEIN OS06G0194400"/>
    <property type="match status" value="1"/>
</dbReference>
<reference evidence="7 8" key="1">
    <citation type="journal article" date="2020" name="Mol. Biol. Evol.">
        <title>Distinct Expression and Methylation Patterns for Genes with Different Fates following a Single Whole-Genome Duplication in Flowering Plants.</title>
        <authorList>
            <person name="Shi T."/>
            <person name="Rahmani R.S."/>
            <person name="Gugger P.F."/>
            <person name="Wang M."/>
            <person name="Li H."/>
            <person name="Zhang Y."/>
            <person name="Li Z."/>
            <person name="Wang Q."/>
            <person name="Van de Peer Y."/>
            <person name="Marchal K."/>
            <person name="Chen J."/>
        </authorList>
    </citation>
    <scope>NUCLEOTIDE SEQUENCE [LARGE SCALE GENOMIC DNA]</scope>
    <source>
        <tissue evidence="7">Leaf</tissue>
    </source>
</reference>
<keyword evidence="4" id="KW-0804">Transcription</keyword>
<comment type="subcellular location">
    <subcellularLocation>
        <location evidence="1">Nucleus</location>
    </subcellularLocation>
</comment>
<evidence type="ECO:0000313" key="8">
    <source>
        <dbReference type="Proteomes" id="UP000607653"/>
    </source>
</evidence>
<dbReference type="Proteomes" id="UP000607653">
    <property type="component" value="Unassembled WGS sequence"/>
</dbReference>
<dbReference type="InterPro" id="IPR003340">
    <property type="entry name" value="B3_DNA-bd"/>
</dbReference>
<dbReference type="InterPro" id="IPR044837">
    <property type="entry name" value="REM16-like"/>
</dbReference>
<accession>A0A822Z8Q4</accession>
<dbReference type="InterPro" id="IPR015300">
    <property type="entry name" value="DNA-bd_pseudobarrel_sf"/>
</dbReference>
<evidence type="ECO:0000256" key="1">
    <source>
        <dbReference type="ARBA" id="ARBA00004123"/>
    </source>
</evidence>
<dbReference type="EMBL" id="DUZY01000005">
    <property type="protein sequence ID" value="DAD41237.1"/>
    <property type="molecule type" value="Genomic_DNA"/>
</dbReference>
<proteinExistence type="predicted"/>
<evidence type="ECO:0000256" key="2">
    <source>
        <dbReference type="ARBA" id="ARBA00023015"/>
    </source>
</evidence>
<evidence type="ECO:0000256" key="4">
    <source>
        <dbReference type="ARBA" id="ARBA00023163"/>
    </source>
</evidence>
<dbReference type="GO" id="GO:0003677">
    <property type="term" value="F:DNA binding"/>
    <property type="evidence" value="ECO:0007669"/>
    <property type="project" value="UniProtKB-KW"/>
</dbReference>
<organism evidence="7 8">
    <name type="scientific">Nelumbo nucifera</name>
    <name type="common">Sacred lotus</name>
    <dbReference type="NCBI Taxonomy" id="4432"/>
    <lineage>
        <taxon>Eukaryota</taxon>
        <taxon>Viridiplantae</taxon>
        <taxon>Streptophyta</taxon>
        <taxon>Embryophyta</taxon>
        <taxon>Tracheophyta</taxon>
        <taxon>Spermatophyta</taxon>
        <taxon>Magnoliopsida</taxon>
        <taxon>Proteales</taxon>
        <taxon>Nelumbonaceae</taxon>
        <taxon>Nelumbo</taxon>
    </lineage>
</organism>
<dbReference type="PANTHER" id="PTHR31391">
    <property type="entry name" value="B3 DOMAIN-CONTAINING PROTEIN OS11G0197600-RELATED"/>
    <property type="match status" value="1"/>
</dbReference>
<keyword evidence="5" id="KW-0539">Nucleus</keyword>
<gene>
    <name evidence="7" type="ORF">HUJ06_015560</name>
</gene>
<evidence type="ECO:0000259" key="6">
    <source>
        <dbReference type="PROSITE" id="PS50863"/>
    </source>
</evidence>
<dbReference type="SMART" id="SM01019">
    <property type="entry name" value="B3"/>
    <property type="match status" value="1"/>
</dbReference>
<dbReference type="CDD" id="cd10017">
    <property type="entry name" value="B3_DNA"/>
    <property type="match status" value="1"/>
</dbReference>
<evidence type="ECO:0000256" key="3">
    <source>
        <dbReference type="ARBA" id="ARBA00023125"/>
    </source>
</evidence>
<comment type="caution">
    <text evidence="7">The sequence shown here is derived from an EMBL/GenBank/DDBJ whole genome shotgun (WGS) entry which is preliminary data.</text>
</comment>
<dbReference type="Gene3D" id="2.40.330.10">
    <property type="entry name" value="DNA-binding pseudobarrel domain"/>
    <property type="match status" value="1"/>
</dbReference>
<dbReference type="GO" id="GO:0005634">
    <property type="term" value="C:nucleus"/>
    <property type="evidence" value="ECO:0007669"/>
    <property type="project" value="UniProtKB-SubCell"/>
</dbReference>
<keyword evidence="3" id="KW-0238">DNA-binding</keyword>
<evidence type="ECO:0000256" key="5">
    <source>
        <dbReference type="ARBA" id="ARBA00023242"/>
    </source>
</evidence>
<dbReference type="PROSITE" id="PS50863">
    <property type="entry name" value="B3"/>
    <property type="match status" value="1"/>
</dbReference>
<dbReference type="SUPFAM" id="SSF101936">
    <property type="entry name" value="DNA-binding pseudobarrel domain"/>
    <property type="match status" value="1"/>
</dbReference>
<evidence type="ECO:0000313" key="7">
    <source>
        <dbReference type="EMBL" id="DAD41237.1"/>
    </source>
</evidence>
<feature type="domain" description="TF-B3" evidence="6">
    <location>
        <begin position="3"/>
        <end position="94"/>
    </location>
</feature>
<sequence length="100" mass="11217">MNIMEAIITIFSWQPSCQGLSVQFCKMNLPKRDETIILEDENGEEHPTTFLAQKTGLSAGWRGFAISHELVDGDALVFQLVKRTTFKVLVCLLSLFGILD</sequence>
<keyword evidence="8" id="KW-1185">Reference proteome</keyword>
<dbReference type="AlphaFoldDB" id="A0A822Z8Q4"/>